<keyword evidence="3" id="KW-1185">Reference proteome</keyword>
<reference evidence="3" key="1">
    <citation type="submission" date="2017-06" db="EMBL/GenBank/DDBJ databases">
        <authorList>
            <person name="Varghese N."/>
            <person name="Submissions S."/>
        </authorList>
    </citation>
    <scope>NUCLEOTIDE SEQUENCE [LARGE SCALE GENOMIC DNA]</scope>
    <source>
        <strain evidence="3">DSM 44485</strain>
    </source>
</reference>
<evidence type="ECO:0000313" key="3">
    <source>
        <dbReference type="Proteomes" id="UP000198420"/>
    </source>
</evidence>
<gene>
    <name evidence="2" type="ORF">SAMN06265355_102238</name>
</gene>
<protein>
    <submittedName>
        <fullName evidence="2">Uncharacterized protein</fullName>
    </submittedName>
</protein>
<name>A0A238VR41_9ACTN</name>
<proteinExistence type="predicted"/>
<feature type="compositionally biased region" description="Polar residues" evidence="1">
    <location>
        <begin position="1"/>
        <end position="11"/>
    </location>
</feature>
<feature type="region of interest" description="Disordered" evidence="1">
    <location>
        <begin position="1"/>
        <end position="55"/>
    </location>
</feature>
<dbReference type="Proteomes" id="UP000198420">
    <property type="component" value="Unassembled WGS sequence"/>
</dbReference>
<dbReference type="AlphaFoldDB" id="A0A238VR41"/>
<organism evidence="2 3">
    <name type="scientific">Actinomadura mexicana</name>
    <dbReference type="NCBI Taxonomy" id="134959"/>
    <lineage>
        <taxon>Bacteria</taxon>
        <taxon>Bacillati</taxon>
        <taxon>Actinomycetota</taxon>
        <taxon>Actinomycetes</taxon>
        <taxon>Streptosporangiales</taxon>
        <taxon>Thermomonosporaceae</taxon>
        <taxon>Actinomadura</taxon>
    </lineage>
</organism>
<evidence type="ECO:0000313" key="2">
    <source>
        <dbReference type="EMBL" id="SNR36651.1"/>
    </source>
</evidence>
<feature type="compositionally biased region" description="Polar residues" evidence="1">
    <location>
        <begin position="45"/>
        <end position="55"/>
    </location>
</feature>
<accession>A0A238VR41</accession>
<evidence type="ECO:0000256" key="1">
    <source>
        <dbReference type="SAM" id="MobiDB-lite"/>
    </source>
</evidence>
<dbReference type="EMBL" id="FZNP01000002">
    <property type="protein sequence ID" value="SNR36651.1"/>
    <property type="molecule type" value="Genomic_DNA"/>
</dbReference>
<sequence>MRAMNHETNPAMNADPFAKSRKKGKRKNSDFRSANLANNRRNARQMPTRQLNRGR</sequence>